<dbReference type="InterPro" id="IPR029351">
    <property type="entry name" value="GAD_dom"/>
</dbReference>
<dbReference type="Pfam" id="PF01336">
    <property type="entry name" value="tRNA_anti-codon"/>
    <property type="match status" value="1"/>
</dbReference>
<dbReference type="GO" id="GO:0003676">
    <property type="term" value="F:nucleic acid binding"/>
    <property type="evidence" value="ECO:0007669"/>
    <property type="project" value="InterPro"/>
</dbReference>
<evidence type="ECO:0000256" key="5">
    <source>
        <dbReference type="ARBA" id="ARBA00022917"/>
    </source>
</evidence>
<dbReference type="InterPro" id="IPR004115">
    <property type="entry name" value="GAD-like_sf"/>
</dbReference>
<comment type="subcellular location">
    <subcellularLocation>
        <location evidence="7">Cytoplasm</location>
    </subcellularLocation>
</comment>
<comment type="similarity">
    <text evidence="1 7">Belongs to the class-II aminoacyl-tRNA synthetase family. Type 1 subfamily.</text>
</comment>
<dbReference type="InterPro" id="IPR045864">
    <property type="entry name" value="aa-tRNA-synth_II/BPL/LPL"/>
</dbReference>
<reference evidence="9 10" key="1">
    <citation type="submission" date="2019-04" db="EMBL/GenBank/DDBJ databases">
        <authorList>
            <person name="Van Vliet M D."/>
        </authorList>
    </citation>
    <scope>NUCLEOTIDE SEQUENCE [LARGE SCALE GENOMIC DNA]</scope>
    <source>
        <strain evidence="9 10">F1</strain>
    </source>
</reference>
<feature type="binding site" evidence="7">
    <location>
        <position position="221"/>
    </location>
    <ligand>
        <name>L-aspartate</name>
        <dbReference type="ChEBI" id="CHEBI:29991"/>
    </ligand>
</feature>
<dbReference type="InterPro" id="IPR004365">
    <property type="entry name" value="NA-bd_OB_tRNA"/>
</dbReference>
<keyword evidence="2 7" id="KW-0436">Ligase</keyword>
<dbReference type="InterPro" id="IPR002312">
    <property type="entry name" value="Asp/Asn-tRNA-synth_IIb"/>
</dbReference>
<dbReference type="GO" id="GO:0005524">
    <property type="term" value="F:ATP binding"/>
    <property type="evidence" value="ECO:0007669"/>
    <property type="project" value="UniProtKB-UniRule"/>
</dbReference>
<sequence>MHRYRTHNCGELRKENVHEIVKLSGWVNSVRDHGGIVFIDLRDHYGLTQIVVDPSQPFYKGVEHWRVESTICFTGQVVDRIPDAINPKLATGDIEVVAKEMETLGEAKVVPFQVAKEEECNETLRLEYRFLDLRRETLHNNIILRSKVISRMRQLMTGEGFMEIQTPILTNSSPEGARDYLVPSRVHPGKFYALPQAPQQFKQLLMTSGFDRYFQIAPCFRDEDARADRSPGEFYQLDMEMAFATQDDVFEVNEKVLHQIFSEFSDKKIDDIPFKRLPYMEAMDLYGTDKPDLRNPLIMQDASELFRNCDFKAFAGVVASGGVVKTIAAKGCADKSRKFFDDMIKFAQGVGSKGLGYLRWIDGEVQSPIAKFLSDETMEQLKELGGVGDGDVMFFIADKAKEATSIGAHVRDELGKRLELIDPGVFKFCWIVDFPMYELDDEGKVEFSHNPFSMPQGGMDDLLNKDPLEILAYQYDIVCNGTELSSGAVRNHSPEMMIKAFDIAGYDKSVVESKFPALYKAFQYGAPPHAGIAPGVDRIIMLLADEPNIREVIAFPMNQKAQDLLMGAPGEVEFNQIRDLHLQIKLPKKVEKETEEAGE</sequence>
<dbReference type="GO" id="GO:0006422">
    <property type="term" value="P:aspartyl-tRNA aminoacylation"/>
    <property type="evidence" value="ECO:0007669"/>
    <property type="project" value="UniProtKB-UniRule"/>
</dbReference>
<comment type="caution">
    <text evidence="7">Lacks conserved residue(s) required for the propagation of feature annotation.</text>
</comment>
<dbReference type="InterPro" id="IPR047090">
    <property type="entry name" value="AspRS_core"/>
</dbReference>
<evidence type="ECO:0000256" key="1">
    <source>
        <dbReference type="ARBA" id="ARBA00006303"/>
    </source>
</evidence>
<comment type="catalytic activity">
    <reaction evidence="7">
        <text>tRNA(Asx) + L-aspartate + ATP = L-aspartyl-tRNA(Asx) + AMP + diphosphate</text>
        <dbReference type="Rhea" id="RHEA:18349"/>
        <dbReference type="Rhea" id="RHEA-COMP:9710"/>
        <dbReference type="Rhea" id="RHEA-COMP:9711"/>
        <dbReference type="ChEBI" id="CHEBI:29991"/>
        <dbReference type="ChEBI" id="CHEBI:30616"/>
        <dbReference type="ChEBI" id="CHEBI:33019"/>
        <dbReference type="ChEBI" id="CHEBI:78442"/>
        <dbReference type="ChEBI" id="CHEBI:78516"/>
        <dbReference type="ChEBI" id="CHEBI:456215"/>
        <dbReference type="EC" id="6.1.1.23"/>
    </reaction>
</comment>
<dbReference type="GO" id="GO:0004815">
    <property type="term" value="F:aspartate-tRNA ligase activity"/>
    <property type="evidence" value="ECO:0007669"/>
    <property type="project" value="UniProtKB-UniRule"/>
</dbReference>
<dbReference type="SUPFAM" id="SSF55681">
    <property type="entry name" value="Class II aaRS and biotin synthetases"/>
    <property type="match status" value="1"/>
</dbReference>
<keyword evidence="4 7" id="KW-0067">ATP-binding</keyword>
<dbReference type="InterPro" id="IPR004364">
    <property type="entry name" value="Aa-tRNA-synt_II"/>
</dbReference>
<dbReference type="EC" id="6.1.1.23" evidence="7"/>
<evidence type="ECO:0000256" key="2">
    <source>
        <dbReference type="ARBA" id="ARBA00022598"/>
    </source>
</evidence>
<dbReference type="InterPro" id="IPR012340">
    <property type="entry name" value="NA-bd_OB-fold"/>
</dbReference>
<dbReference type="SUPFAM" id="SSF55261">
    <property type="entry name" value="GAD domain-like"/>
    <property type="match status" value="1"/>
</dbReference>
<name>A0A6C2U9F3_PONDE</name>
<dbReference type="Pfam" id="PF00152">
    <property type="entry name" value="tRNA-synt_2"/>
    <property type="match status" value="1"/>
</dbReference>
<keyword evidence="6 7" id="KW-0030">Aminoacyl-tRNA synthetase</keyword>
<proteinExistence type="inferred from homology"/>
<dbReference type="CDD" id="cd04317">
    <property type="entry name" value="EcAspRS_like_N"/>
    <property type="match status" value="1"/>
</dbReference>
<feature type="binding site" evidence="7">
    <location>
        <position position="490"/>
    </location>
    <ligand>
        <name>L-aspartate</name>
        <dbReference type="ChEBI" id="CHEBI:29991"/>
    </ligand>
</feature>
<evidence type="ECO:0000256" key="6">
    <source>
        <dbReference type="ARBA" id="ARBA00023146"/>
    </source>
</evidence>
<dbReference type="Proteomes" id="UP000366872">
    <property type="component" value="Unassembled WGS sequence"/>
</dbReference>
<dbReference type="HAMAP" id="MF_00044">
    <property type="entry name" value="Asp_tRNA_synth_type1"/>
    <property type="match status" value="1"/>
</dbReference>
<feature type="region of interest" description="Aspartate" evidence="7">
    <location>
        <begin position="199"/>
        <end position="202"/>
    </location>
</feature>
<comment type="function">
    <text evidence="7">Aspartyl-tRNA synthetase with relaxed tRNA specificity since it is able to aspartylate not only its cognate tRNA(Asp) but also tRNA(Asn). Reaction proceeds in two steps: L-aspartate is first activated by ATP to form Asp-AMP and then transferred to the acceptor end of tRNA(Asp/Asn).</text>
</comment>
<feature type="domain" description="Aminoacyl-transfer RNA synthetases class-II family profile" evidence="8">
    <location>
        <begin position="144"/>
        <end position="556"/>
    </location>
</feature>
<feature type="binding site" evidence="7">
    <location>
        <position position="449"/>
    </location>
    <ligand>
        <name>L-aspartate</name>
        <dbReference type="ChEBI" id="CHEBI:29991"/>
    </ligand>
</feature>
<feature type="binding site" evidence="7">
    <location>
        <position position="483"/>
    </location>
    <ligand>
        <name>ATP</name>
        <dbReference type="ChEBI" id="CHEBI:30616"/>
    </ligand>
</feature>
<dbReference type="Pfam" id="PF02938">
    <property type="entry name" value="GAD"/>
    <property type="match status" value="1"/>
</dbReference>
<evidence type="ECO:0000256" key="4">
    <source>
        <dbReference type="ARBA" id="ARBA00022840"/>
    </source>
</evidence>
<dbReference type="NCBIfam" id="NF001750">
    <property type="entry name" value="PRK00476.1"/>
    <property type="match status" value="1"/>
</dbReference>
<dbReference type="NCBIfam" id="TIGR00459">
    <property type="entry name" value="aspS_bact"/>
    <property type="match status" value="1"/>
</dbReference>
<dbReference type="InterPro" id="IPR006195">
    <property type="entry name" value="aa-tRNA-synth_II"/>
</dbReference>
<dbReference type="InterPro" id="IPR004524">
    <property type="entry name" value="Asp-tRNA-ligase_1"/>
</dbReference>
<dbReference type="SUPFAM" id="SSF50249">
    <property type="entry name" value="Nucleic acid-binding proteins"/>
    <property type="match status" value="1"/>
</dbReference>
<keyword evidence="3 7" id="KW-0547">Nucleotide-binding</keyword>
<dbReference type="PRINTS" id="PR01042">
    <property type="entry name" value="TRNASYNTHASP"/>
</dbReference>
<gene>
    <name evidence="7 9" type="primary">aspS</name>
    <name evidence="9" type="ORF">PDESU_05206</name>
</gene>
<dbReference type="Gene3D" id="3.30.1360.30">
    <property type="entry name" value="GAD-like domain"/>
    <property type="match status" value="1"/>
</dbReference>
<dbReference type="CDD" id="cd00777">
    <property type="entry name" value="AspRS_core"/>
    <property type="match status" value="1"/>
</dbReference>
<keyword evidence="7" id="KW-0963">Cytoplasm</keyword>
<dbReference type="Gene3D" id="2.40.50.140">
    <property type="entry name" value="Nucleic acid-binding proteins"/>
    <property type="match status" value="1"/>
</dbReference>
<keyword evidence="5 7" id="KW-0648">Protein biosynthesis</keyword>
<dbReference type="AlphaFoldDB" id="A0A6C2U9F3"/>
<dbReference type="Gene3D" id="3.30.930.10">
    <property type="entry name" value="Bira Bifunctional Protein, Domain 2"/>
    <property type="match status" value="1"/>
</dbReference>
<evidence type="ECO:0000313" key="9">
    <source>
        <dbReference type="EMBL" id="VGO16615.1"/>
    </source>
</evidence>
<organism evidence="9 10">
    <name type="scientific">Pontiella desulfatans</name>
    <dbReference type="NCBI Taxonomy" id="2750659"/>
    <lineage>
        <taxon>Bacteria</taxon>
        <taxon>Pseudomonadati</taxon>
        <taxon>Kiritimatiellota</taxon>
        <taxon>Kiritimatiellia</taxon>
        <taxon>Kiritimatiellales</taxon>
        <taxon>Pontiellaceae</taxon>
        <taxon>Pontiella</taxon>
    </lineage>
</organism>
<evidence type="ECO:0000256" key="7">
    <source>
        <dbReference type="HAMAP-Rule" id="MF_00044"/>
    </source>
</evidence>
<feature type="binding site" evidence="7">
    <location>
        <position position="175"/>
    </location>
    <ligand>
        <name>L-aspartate</name>
        <dbReference type="ChEBI" id="CHEBI:29991"/>
    </ligand>
</feature>
<dbReference type="PANTHER" id="PTHR22594">
    <property type="entry name" value="ASPARTYL/LYSYL-TRNA SYNTHETASE"/>
    <property type="match status" value="1"/>
</dbReference>
<dbReference type="PROSITE" id="PS50862">
    <property type="entry name" value="AA_TRNA_LIGASE_II"/>
    <property type="match status" value="1"/>
</dbReference>
<evidence type="ECO:0000313" key="10">
    <source>
        <dbReference type="Proteomes" id="UP000366872"/>
    </source>
</evidence>
<dbReference type="RefSeq" id="WP_136082105.1">
    <property type="nucleotide sequence ID" value="NZ_CAAHFG010000003.1"/>
</dbReference>
<dbReference type="EMBL" id="CAAHFG010000003">
    <property type="protein sequence ID" value="VGO16615.1"/>
    <property type="molecule type" value="Genomic_DNA"/>
</dbReference>
<dbReference type="GO" id="GO:0050560">
    <property type="term" value="F:aspartate-tRNA(Asn) ligase activity"/>
    <property type="evidence" value="ECO:0007669"/>
    <property type="project" value="UniProtKB-EC"/>
</dbReference>
<protein>
    <recommendedName>
        <fullName evidence="7">Aspartate--tRNA(Asp/Asn) ligase</fullName>
        <ecNumber evidence="7">6.1.1.23</ecNumber>
    </recommendedName>
    <alternativeName>
        <fullName evidence="7">Aspartyl-tRNA synthetase</fullName>
        <shortName evidence="7">AspRS</shortName>
    </alternativeName>
    <alternativeName>
        <fullName evidence="7">Non-discriminating aspartyl-tRNA synthetase</fullName>
        <shortName evidence="7">ND-AspRS</shortName>
    </alternativeName>
</protein>
<feature type="binding site" evidence="7">
    <location>
        <begin position="535"/>
        <end position="538"/>
    </location>
    <ligand>
        <name>ATP</name>
        <dbReference type="ChEBI" id="CHEBI:30616"/>
    </ligand>
</feature>
<comment type="subunit">
    <text evidence="7">Homodimer.</text>
</comment>
<keyword evidence="10" id="KW-1185">Reference proteome</keyword>
<evidence type="ECO:0000256" key="3">
    <source>
        <dbReference type="ARBA" id="ARBA00022741"/>
    </source>
</evidence>
<feature type="site" description="Important for tRNA non-discrimination" evidence="7">
    <location>
        <position position="33"/>
    </location>
</feature>
<accession>A0A6C2U9F3</accession>
<evidence type="ECO:0000259" key="8">
    <source>
        <dbReference type="PROSITE" id="PS50862"/>
    </source>
</evidence>
<feature type="binding site" evidence="7">
    <location>
        <begin position="221"/>
        <end position="223"/>
    </location>
    <ligand>
        <name>ATP</name>
        <dbReference type="ChEBI" id="CHEBI:30616"/>
    </ligand>
</feature>
<dbReference type="InterPro" id="IPR047089">
    <property type="entry name" value="Asp-tRNA-ligase_1_N"/>
</dbReference>
<dbReference type="GO" id="GO:0005737">
    <property type="term" value="C:cytoplasm"/>
    <property type="evidence" value="ECO:0007669"/>
    <property type="project" value="UniProtKB-SubCell"/>
</dbReference>
<dbReference type="PANTHER" id="PTHR22594:SF5">
    <property type="entry name" value="ASPARTATE--TRNA LIGASE, MITOCHONDRIAL"/>
    <property type="match status" value="1"/>
</dbReference>